<dbReference type="AlphaFoldDB" id="A0A1J6K5Y9"/>
<dbReference type="Gramene" id="OIT24092">
    <property type="protein sequence ID" value="OIT24092"/>
    <property type="gene ID" value="A4A49_28589"/>
</dbReference>
<accession>A0A1J6K5Y9</accession>
<evidence type="ECO:0000313" key="2">
    <source>
        <dbReference type="Proteomes" id="UP000187609"/>
    </source>
</evidence>
<name>A0A1J6K5Y9_NICAT</name>
<reference evidence="1" key="1">
    <citation type="submission" date="2016-11" db="EMBL/GenBank/DDBJ databases">
        <title>The genome of Nicotiana attenuata.</title>
        <authorList>
            <person name="Xu S."/>
            <person name="Brockmoeller T."/>
            <person name="Gaquerel E."/>
            <person name="Navarro A."/>
            <person name="Kuhl H."/>
            <person name="Gase K."/>
            <person name="Ling Z."/>
            <person name="Zhou W."/>
            <person name="Kreitzer C."/>
            <person name="Stanke M."/>
            <person name="Tang H."/>
            <person name="Lyons E."/>
            <person name="Pandey P."/>
            <person name="Pandey S.P."/>
            <person name="Timmermann B."/>
            <person name="Baldwin I.T."/>
        </authorList>
    </citation>
    <scope>NUCLEOTIDE SEQUENCE [LARGE SCALE GENOMIC DNA]</scope>
    <source>
        <strain evidence="1">UT</strain>
    </source>
</reference>
<protein>
    <submittedName>
        <fullName evidence="1">Uncharacterized protein</fullName>
    </submittedName>
</protein>
<dbReference type="EMBL" id="MJEQ01003219">
    <property type="protein sequence ID" value="OIT24092.1"/>
    <property type="molecule type" value="Genomic_DNA"/>
</dbReference>
<keyword evidence="2" id="KW-1185">Reference proteome</keyword>
<dbReference type="Proteomes" id="UP000187609">
    <property type="component" value="Unassembled WGS sequence"/>
</dbReference>
<sequence length="86" mass="9713">MDIIGNGEELDPTTHRPTLVRSFHKLPAQPINNQCHTLFLTHAIFTSKGATKLEKTLFHTRHFQSKATTKITPEDEIIEAIGIHVQ</sequence>
<organism evidence="1 2">
    <name type="scientific">Nicotiana attenuata</name>
    <name type="common">Coyote tobacco</name>
    <dbReference type="NCBI Taxonomy" id="49451"/>
    <lineage>
        <taxon>Eukaryota</taxon>
        <taxon>Viridiplantae</taxon>
        <taxon>Streptophyta</taxon>
        <taxon>Embryophyta</taxon>
        <taxon>Tracheophyta</taxon>
        <taxon>Spermatophyta</taxon>
        <taxon>Magnoliopsida</taxon>
        <taxon>eudicotyledons</taxon>
        <taxon>Gunneridae</taxon>
        <taxon>Pentapetalae</taxon>
        <taxon>asterids</taxon>
        <taxon>lamiids</taxon>
        <taxon>Solanales</taxon>
        <taxon>Solanaceae</taxon>
        <taxon>Nicotianoideae</taxon>
        <taxon>Nicotianeae</taxon>
        <taxon>Nicotiana</taxon>
    </lineage>
</organism>
<evidence type="ECO:0000313" key="1">
    <source>
        <dbReference type="EMBL" id="OIT24092.1"/>
    </source>
</evidence>
<gene>
    <name evidence="1" type="ORF">A4A49_28589</name>
</gene>
<proteinExistence type="predicted"/>
<comment type="caution">
    <text evidence="1">The sequence shown here is derived from an EMBL/GenBank/DDBJ whole genome shotgun (WGS) entry which is preliminary data.</text>
</comment>